<keyword evidence="4" id="KW-0808">Transferase</keyword>
<evidence type="ECO:0000256" key="3">
    <source>
        <dbReference type="ARBA" id="ARBA00013184"/>
    </source>
</evidence>
<organism evidence="16 17">
    <name type="scientific">Rhodofomes roseus</name>
    <dbReference type="NCBI Taxonomy" id="34475"/>
    <lineage>
        <taxon>Eukaryota</taxon>
        <taxon>Fungi</taxon>
        <taxon>Dikarya</taxon>
        <taxon>Basidiomycota</taxon>
        <taxon>Agaricomycotina</taxon>
        <taxon>Agaricomycetes</taxon>
        <taxon>Polyporales</taxon>
        <taxon>Rhodofomes</taxon>
    </lineage>
</organism>
<dbReference type="InterPro" id="IPR037800">
    <property type="entry name" value="GCN5"/>
</dbReference>
<dbReference type="PRINTS" id="PR00503">
    <property type="entry name" value="BROMODOMAIN"/>
</dbReference>
<feature type="compositionally biased region" description="Basic residues" evidence="13">
    <location>
        <begin position="230"/>
        <end position="248"/>
    </location>
</feature>
<dbReference type="AlphaFoldDB" id="A0A4Y9Z1R8"/>
<sequence length="667" mass="73821">MKVLYPAPREITQLSDELLAVKIARHSNCSACSSCPGLRPPPGVEAVLDSGAQQGSSPSESQAHDDRAEKYLDTCGCGHGVVEHGADPSSIGAEEFARRGRAAVRLDELLEDVNKLLDFDYADDDIDSLRQQMTLPARTPSPASSISDALNDLVPSSPQKAPSSPASSFLSDAADVLEPPTKKRRVSFSESSLSSSSDDDEEERPLAARKTAPAPATANKVEGSSTSRVTGHKRSGKQPSNKKAKKTQARTAPVSIAPPSEAQKADMMRPADGANGEMKVKVEDRMDEGQLMRLATGVTVDATAPSSGTPTFKPEKMAHVELRKGIIRVVAVENDRQPRSLVILTGLKTLFQKQLPKMPREYIARLVYDTNSKCLAIIKRGYKVVGGICYRPFPHRGFAEITFFATTSVDQVKGYGSMLMDHFKAHIRNTYPDMWHFLTYADNYAVGYFRKQGFSKDITLDRSVWAGYIKDYEGGTIMQCTMLDKVDYLNTREIMLQQREAILSKIREMSRSHIVYDGLPQFREGAPEGVTVDPKDVPGLRESGWTPSMMTGPIRSNGKGAEHNLMEKLLSSLSEHSNAWPFLQPVNADEVPDYYEVIKQPMDFSTMEHKLETNQYSNLDAFLADAQLVLENCRTYNPEGTVYYKNSIKLEKFLKEQLVVYGVKKED</sequence>
<protein>
    <recommendedName>
        <fullName evidence="3">histone acetyltransferase</fullName>
        <ecNumber evidence="3">2.3.1.48</ecNumber>
    </recommendedName>
</protein>
<name>A0A4Y9Z1R8_9APHY</name>
<dbReference type="SMART" id="SM00297">
    <property type="entry name" value="BROMO"/>
    <property type="match status" value="1"/>
</dbReference>
<dbReference type="PANTHER" id="PTHR45750">
    <property type="entry name" value="GH11602P"/>
    <property type="match status" value="1"/>
</dbReference>
<dbReference type="InterPro" id="IPR016181">
    <property type="entry name" value="Acyl_CoA_acyltransferase"/>
</dbReference>
<feature type="compositionally biased region" description="Polar residues" evidence="13">
    <location>
        <begin position="51"/>
        <end position="61"/>
    </location>
</feature>
<dbReference type="InterPro" id="IPR036427">
    <property type="entry name" value="Bromodomain-like_sf"/>
</dbReference>
<dbReference type="Gene3D" id="3.40.630.30">
    <property type="match status" value="1"/>
</dbReference>
<dbReference type="Pfam" id="PF00439">
    <property type="entry name" value="Bromodomain"/>
    <property type="match status" value="1"/>
</dbReference>
<evidence type="ECO:0000256" key="9">
    <source>
        <dbReference type="ARBA" id="ARBA00023163"/>
    </source>
</evidence>
<evidence type="ECO:0000256" key="2">
    <source>
        <dbReference type="ARBA" id="ARBA00008607"/>
    </source>
</evidence>
<feature type="domain" description="N-acetyltransferase" evidence="15">
    <location>
        <begin position="330"/>
        <end position="483"/>
    </location>
</feature>
<dbReference type="EMBL" id="SEKV01000042">
    <property type="protein sequence ID" value="TFY67927.1"/>
    <property type="molecule type" value="Genomic_DNA"/>
</dbReference>
<evidence type="ECO:0000256" key="13">
    <source>
        <dbReference type="SAM" id="MobiDB-lite"/>
    </source>
</evidence>
<dbReference type="CDD" id="cd04301">
    <property type="entry name" value="NAT_SF"/>
    <property type="match status" value="1"/>
</dbReference>
<feature type="compositionally biased region" description="Low complexity" evidence="13">
    <location>
        <begin position="155"/>
        <end position="168"/>
    </location>
</feature>
<evidence type="ECO:0000256" key="1">
    <source>
        <dbReference type="ARBA" id="ARBA00004123"/>
    </source>
</evidence>
<comment type="caution">
    <text evidence="16">The sequence shown here is derived from an EMBL/GenBank/DDBJ whole genome shotgun (WGS) entry which is preliminary data.</text>
</comment>
<dbReference type="EC" id="2.3.1.48" evidence="3"/>
<evidence type="ECO:0000256" key="6">
    <source>
        <dbReference type="ARBA" id="ARBA00023015"/>
    </source>
</evidence>
<dbReference type="InterPro" id="IPR000182">
    <property type="entry name" value="GNAT_dom"/>
</dbReference>
<dbReference type="STRING" id="34475.A0A4Y9Z1R8"/>
<feature type="region of interest" description="Disordered" evidence="13">
    <location>
        <begin position="136"/>
        <end position="254"/>
    </location>
</feature>
<evidence type="ECO:0000259" key="14">
    <source>
        <dbReference type="PROSITE" id="PS50014"/>
    </source>
</evidence>
<keyword evidence="10" id="KW-0539">Nucleus</keyword>
<dbReference type="SUPFAM" id="SSF55729">
    <property type="entry name" value="Acyl-CoA N-acyltransferases (Nat)"/>
    <property type="match status" value="1"/>
</dbReference>
<evidence type="ECO:0000256" key="5">
    <source>
        <dbReference type="ARBA" id="ARBA00022853"/>
    </source>
</evidence>
<dbReference type="Proteomes" id="UP000298390">
    <property type="component" value="Unassembled WGS sequence"/>
</dbReference>
<dbReference type="PROSITE" id="PS00633">
    <property type="entry name" value="BROMODOMAIN_1"/>
    <property type="match status" value="1"/>
</dbReference>
<dbReference type="PANTHER" id="PTHR45750:SF3">
    <property type="entry name" value="HISTONE ACETYLTRANSFERASE"/>
    <property type="match status" value="1"/>
</dbReference>
<dbReference type="CDD" id="cd05509">
    <property type="entry name" value="Bromo_gcn5_like"/>
    <property type="match status" value="1"/>
</dbReference>
<feature type="compositionally biased region" description="Low complexity" evidence="13">
    <location>
        <begin position="208"/>
        <end position="218"/>
    </location>
</feature>
<evidence type="ECO:0000313" key="17">
    <source>
        <dbReference type="Proteomes" id="UP000298390"/>
    </source>
</evidence>
<keyword evidence="8" id="KW-0010">Activator</keyword>
<dbReference type="InterPro" id="IPR018359">
    <property type="entry name" value="Bromodomain_CS"/>
</dbReference>
<evidence type="ECO:0000256" key="4">
    <source>
        <dbReference type="ARBA" id="ARBA00022679"/>
    </source>
</evidence>
<dbReference type="GO" id="GO:0000123">
    <property type="term" value="C:histone acetyltransferase complex"/>
    <property type="evidence" value="ECO:0007669"/>
    <property type="project" value="TreeGrafter"/>
</dbReference>
<feature type="region of interest" description="Disordered" evidence="13">
    <location>
        <begin position="527"/>
        <end position="553"/>
    </location>
</feature>
<dbReference type="SUPFAM" id="SSF47370">
    <property type="entry name" value="Bromodomain"/>
    <property type="match status" value="1"/>
</dbReference>
<dbReference type="PROSITE" id="PS51186">
    <property type="entry name" value="GNAT"/>
    <property type="match status" value="1"/>
</dbReference>
<dbReference type="Gene3D" id="1.20.920.10">
    <property type="entry name" value="Bromodomain-like"/>
    <property type="match status" value="1"/>
</dbReference>
<dbReference type="GO" id="GO:0010484">
    <property type="term" value="F:histone H3 acetyltransferase activity"/>
    <property type="evidence" value="ECO:0007669"/>
    <property type="project" value="TreeGrafter"/>
</dbReference>
<dbReference type="PROSITE" id="PS50014">
    <property type="entry name" value="BROMODOMAIN_2"/>
    <property type="match status" value="1"/>
</dbReference>
<feature type="region of interest" description="Disordered" evidence="13">
    <location>
        <begin position="43"/>
        <end position="66"/>
    </location>
</feature>
<evidence type="ECO:0000256" key="10">
    <source>
        <dbReference type="ARBA" id="ARBA00023242"/>
    </source>
</evidence>
<dbReference type="InterPro" id="IPR001487">
    <property type="entry name" value="Bromodomain"/>
</dbReference>
<keyword evidence="7 12" id="KW-0103">Bromodomain</keyword>
<feature type="domain" description="Bromo" evidence="14">
    <location>
        <begin position="574"/>
        <end position="644"/>
    </location>
</feature>
<accession>A0A4Y9Z1R8</accession>
<comment type="subcellular location">
    <subcellularLocation>
        <location evidence="1">Nucleus</location>
    </subcellularLocation>
</comment>
<keyword evidence="5" id="KW-0156">Chromatin regulator</keyword>
<proteinExistence type="inferred from homology"/>
<evidence type="ECO:0000256" key="12">
    <source>
        <dbReference type="PROSITE-ProRule" id="PRU00035"/>
    </source>
</evidence>
<keyword evidence="6" id="KW-0805">Transcription regulation</keyword>
<dbReference type="Pfam" id="PF00583">
    <property type="entry name" value="Acetyltransf_1"/>
    <property type="match status" value="1"/>
</dbReference>
<evidence type="ECO:0000259" key="15">
    <source>
        <dbReference type="PROSITE" id="PS51186"/>
    </source>
</evidence>
<keyword evidence="9" id="KW-0804">Transcription</keyword>
<keyword evidence="11" id="KW-0012">Acyltransferase</keyword>
<dbReference type="GO" id="GO:0045944">
    <property type="term" value="P:positive regulation of transcription by RNA polymerase II"/>
    <property type="evidence" value="ECO:0007669"/>
    <property type="project" value="TreeGrafter"/>
</dbReference>
<evidence type="ECO:0000256" key="8">
    <source>
        <dbReference type="ARBA" id="ARBA00023159"/>
    </source>
</evidence>
<gene>
    <name evidence="16" type="ORF">EVJ58_g1329</name>
</gene>
<comment type="similarity">
    <text evidence="2">Belongs to the acetyltransferase family. GCN5 subfamily.</text>
</comment>
<reference evidence="16 17" key="1">
    <citation type="submission" date="2019-01" db="EMBL/GenBank/DDBJ databases">
        <title>Genome sequencing of the rare red list fungi Fomitopsis rosea.</title>
        <authorList>
            <person name="Buettner E."/>
            <person name="Kellner H."/>
        </authorList>
    </citation>
    <scope>NUCLEOTIDE SEQUENCE [LARGE SCALE GENOMIC DNA]</scope>
    <source>
        <strain evidence="16 17">DSM 105464</strain>
    </source>
</reference>
<evidence type="ECO:0000256" key="11">
    <source>
        <dbReference type="ARBA" id="ARBA00023315"/>
    </source>
</evidence>
<dbReference type="GO" id="GO:0005634">
    <property type="term" value="C:nucleus"/>
    <property type="evidence" value="ECO:0007669"/>
    <property type="project" value="UniProtKB-SubCell"/>
</dbReference>
<evidence type="ECO:0000313" key="16">
    <source>
        <dbReference type="EMBL" id="TFY67927.1"/>
    </source>
</evidence>
<evidence type="ECO:0000256" key="7">
    <source>
        <dbReference type="ARBA" id="ARBA00023117"/>
    </source>
</evidence>